<dbReference type="Proteomes" id="UP000694392">
    <property type="component" value="Unplaced"/>
</dbReference>
<dbReference type="GeneTree" id="ENSGT00940000177781"/>
<feature type="compositionally biased region" description="Polar residues" evidence="1">
    <location>
        <begin position="248"/>
        <end position="259"/>
    </location>
</feature>
<organism evidence="2 3">
    <name type="scientific">Sphenodon punctatus</name>
    <name type="common">Tuatara</name>
    <name type="synonym">Hatteria punctata</name>
    <dbReference type="NCBI Taxonomy" id="8508"/>
    <lineage>
        <taxon>Eukaryota</taxon>
        <taxon>Metazoa</taxon>
        <taxon>Chordata</taxon>
        <taxon>Craniata</taxon>
        <taxon>Vertebrata</taxon>
        <taxon>Euteleostomi</taxon>
        <taxon>Lepidosauria</taxon>
        <taxon>Sphenodontia</taxon>
        <taxon>Sphenodontidae</taxon>
        <taxon>Sphenodon</taxon>
    </lineage>
</organism>
<accession>A0A8D0HMM3</accession>
<feature type="compositionally biased region" description="Polar residues" evidence="1">
    <location>
        <begin position="286"/>
        <end position="295"/>
    </location>
</feature>
<dbReference type="AlphaFoldDB" id="A0A8D0HMM3"/>
<evidence type="ECO:0000313" key="3">
    <source>
        <dbReference type="Proteomes" id="UP000694392"/>
    </source>
</evidence>
<evidence type="ECO:0008006" key="4">
    <source>
        <dbReference type="Google" id="ProtNLM"/>
    </source>
</evidence>
<feature type="compositionally biased region" description="Polar residues" evidence="1">
    <location>
        <begin position="332"/>
        <end position="369"/>
    </location>
</feature>
<feature type="compositionally biased region" description="Acidic residues" evidence="1">
    <location>
        <begin position="204"/>
        <end position="216"/>
    </location>
</feature>
<sequence>MAIPFDWKNHKGPYPLLLSLGSLGGILLATGSLTDMQVKCKPRPSELVETACQKNLLKEPEQKPVGGELLLRDEVEPEPKESEPRFNLLQVLQENGNLSKVQARRAFSAYLLRVQLRLMKETGDQIQNAAWAAKEDEQMELVVRFLKRAASNLQQSLRMLLPSRRLALNDRRRILAHQLGEFIVCYNKETEQMVQKRSKKKQEEEEEEGVNSEDFQDFVTRASESDLEEVLMFYTHKNKSASVFLGTNPRTSKPSSQLESRAGGDLPETVEMGKEQSQHTVVDPPSASSVPGATLPRSISSQLCSHAAASENTPLPGHHSSLALLAGPRLTHSPSSPPSFQSTAPDNWSNSINPTSHLTPSNSGVQRCRSGSYTIGPFSSFQSAAQIYSQRLSRPSSAKAAEVNTHS</sequence>
<evidence type="ECO:0000256" key="1">
    <source>
        <dbReference type="SAM" id="MobiDB-lite"/>
    </source>
</evidence>
<feature type="region of interest" description="Disordered" evidence="1">
    <location>
        <begin position="328"/>
        <end position="369"/>
    </location>
</feature>
<protein>
    <recommendedName>
        <fullName evidence="4">Tubulin polyglutamylase TTLL5</fullName>
    </recommendedName>
</protein>
<name>A0A8D0HMM3_SPHPU</name>
<dbReference type="OMA" id="QCCKNET"/>
<proteinExistence type="predicted"/>
<reference evidence="2" key="1">
    <citation type="submission" date="2025-08" db="UniProtKB">
        <authorList>
            <consortium name="Ensembl"/>
        </authorList>
    </citation>
    <scope>IDENTIFICATION</scope>
</reference>
<feature type="region of interest" description="Disordered" evidence="1">
    <location>
        <begin position="244"/>
        <end position="295"/>
    </location>
</feature>
<dbReference type="Ensembl" id="ENSSPUT00000025694.1">
    <property type="protein sequence ID" value="ENSSPUP00000024091.1"/>
    <property type="gene ID" value="ENSSPUG00000018452.1"/>
</dbReference>
<keyword evidence="3" id="KW-1185">Reference proteome</keyword>
<evidence type="ECO:0000313" key="2">
    <source>
        <dbReference type="Ensembl" id="ENSSPUP00000024091.1"/>
    </source>
</evidence>
<reference evidence="2" key="2">
    <citation type="submission" date="2025-09" db="UniProtKB">
        <authorList>
            <consortium name="Ensembl"/>
        </authorList>
    </citation>
    <scope>IDENTIFICATION</scope>
</reference>
<feature type="region of interest" description="Disordered" evidence="1">
    <location>
        <begin position="196"/>
        <end position="217"/>
    </location>
</feature>